<dbReference type="EMBL" id="VDMD01000003">
    <property type="protein sequence ID" value="TRM66504.1"/>
    <property type="molecule type" value="Genomic_DNA"/>
</dbReference>
<protein>
    <recommendedName>
        <fullName evidence="2">GmrSD restriction endonucleases N-terminal domain-containing protein</fullName>
    </recommendedName>
</protein>
<name>A0A550CP26_9AGAR</name>
<dbReference type="PANTHER" id="PTHR39639">
    <property type="entry name" value="CHROMOSOME 16, WHOLE GENOME SHOTGUN SEQUENCE"/>
    <property type="match status" value="1"/>
</dbReference>
<dbReference type="OrthoDB" id="5419821at2759"/>
<feature type="region of interest" description="Disordered" evidence="1">
    <location>
        <begin position="1"/>
        <end position="56"/>
    </location>
</feature>
<gene>
    <name evidence="3" type="ORF">BD626DRAFT_565613</name>
</gene>
<keyword evidence="4" id="KW-1185">Reference proteome</keyword>
<dbReference type="STRING" id="97359.A0A550CP26"/>
<proteinExistence type="predicted"/>
<sequence>MPHELAYPSDDEQSDSGLSMLTEDDDSEEEERVPTPLISTSANAKEIEPVQEQTRHKKVRFDKTSTATKDEPVLKRGLHEQGTPQDVTDMKRLRKLTARATRETRKKPVLPIVPKFDRKRRTEVYSVWSIYRDLKHIDLDADYQRGFVWPQHKQNALIESVLHNIDIPKFILSMRRGSAIKVCMDGKQRLTTLRRFMDGEFAFKDLDTGQRWWYCANSDAKRSTRLVLDEETKCRFDNMQLTVVYYDDITIDQERDVFGRVQDGVSLTPAERMRAINSPAADLVRTAEIHIRDIGDPAVVGDRHDDGELFYTLAQLAMLLLNTKLRSTGHRPHRTVASERYRIRFA</sequence>
<organism evidence="3 4">
    <name type="scientific">Schizophyllum amplum</name>
    <dbReference type="NCBI Taxonomy" id="97359"/>
    <lineage>
        <taxon>Eukaryota</taxon>
        <taxon>Fungi</taxon>
        <taxon>Dikarya</taxon>
        <taxon>Basidiomycota</taxon>
        <taxon>Agaricomycotina</taxon>
        <taxon>Agaricomycetes</taxon>
        <taxon>Agaricomycetidae</taxon>
        <taxon>Agaricales</taxon>
        <taxon>Schizophyllaceae</taxon>
        <taxon>Schizophyllum</taxon>
    </lineage>
</organism>
<evidence type="ECO:0000259" key="2">
    <source>
        <dbReference type="Pfam" id="PF03235"/>
    </source>
</evidence>
<comment type="caution">
    <text evidence="3">The sequence shown here is derived from an EMBL/GenBank/DDBJ whole genome shotgun (WGS) entry which is preliminary data.</text>
</comment>
<dbReference type="AlphaFoldDB" id="A0A550CP26"/>
<evidence type="ECO:0000256" key="1">
    <source>
        <dbReference type="SAM" id="MobiDB-lite"/>
    </source>
</evidence>
<dbReference type="Proteomes" id="UP000320762">
    <property type="component" value="Unassembled WGS sequence"/>
</dbReference>
<dbReference type="InterPro" id="IPR004919">
    <property type="entry name" value="GmrSD_N"/>
</dbReference>
<feature type="domain" description="GmrSD restriction endonucleases N-terminal" evidence="2">
    <location>
        <begin position="139"/>
        <end position="258"/>
    </location>
</feature>
<accession>A0A550CP26</accession>
<evidence type="ECO:0000313" key="4">
    <source>
        <dbReference type="Proteomes" id="UP000320762"/>
    </source>
</evidence>
<feature type="compositionally biased region" description="Acidic residues" evidence="1">
    <location>
        <begin position="22"/>
        <end position="31"/>
    </location>
</feature>
<dbReference type="Pfam" id="PF03235">
    <property type="entry name" value="GmrSD_N"/>
    <property type="match status" value="1"/>
</dbReference>
<dbReference type="PANTHER" id="PTHR39639:SF1">
    <property type="entry name" value="DUF262 DOMAIN-CONTAINING PROTEIN"/>
    <property type="match status" value="1"/>
</dbReference>
<evidence type="ECO:0000313" key="3">
    <source>
        <dbReference type="EMBL" id="TRM66504.1"/>
    </source>
</evidence>
<reference evidence="3 4" key="1">
    <citation type="journal article" date="2019" name="New Phytol.">
        <title>Comparative genomics reveals unique wood-decay strategies and fruiting body development in the Schizophyllaceae.</title>
        <authorList>
            <person name="Almasi E."/>
            <person name="Sahu N."/>
            <person name="Krizsan K."/>
            <person name="Balint B."/>
            <person name="Kovacs G.M."/>
            <person name="Kiss B."/>
            <person name="Cseklye J."/>
            <person name="Drula E."/>
            <person name="Henrissat B."/>
            <person name="Nagy I."/>
            <person name="Chovatia M."/>
            <person name="Adam C."/>
            <person name="LaButti K."/>
            <person name="Lipzen A."/>
            <person name="Riley R."/>
            <person name="Grigoriev I.V."/>
            <person name="Nagy L.G."/>
        </authorList>
    </citation>
    <scope>NUCLEOTIDE SEQUENCE [LARGE SCALE GENOMIC DNA]</scope>
    <source>
        <strain evidence="3 4">NL-1724</strain>
    </source>
</reference>